<evidence type="ECO:0000313" key="4">
    <source>
        <dbReference type="EMBL" id="OGI83724.1"/>
    </source>
</evidence>
<feature type="coiled-coil region" evidence="1">
    <location>
        <begin position="45"/>
        <end position="142"/>
    </location>
</feature>
<name>A0A1F6WPH3_9BACT</name>
<protein>
    <recommendedName>
        <fullName evidence="3">Transglycosylase SLT domain-containing protein</fullName>
    </recommendedName>
</protein>
<keyword evidence="2" id="KW-0472">Membrane</keyword>
<dbReference type="InterPro" id="IPR031304">
    <property type="entry name" value="SLT_2"/>
</dbReference>
<keyword evidence="2" id="KW-0812">Transmembrane</keyword>
<feature type="domain" description="Transglycosylase SLT" evidence="3">
    <location>
        <begin position="259"/>
        <end position="392"/>
    </location>
</feature>
<dbReference type="STRING" id="1801766.A2997_02050"/>
<dbReference type="AlphaFoldDB" id="A0A1F6WPH3"/>
<dbReference type="Gene3D" id="1.10.530.10">
    <property type="match status" value="1"/>
</dbReference>
<evidence type="ECO:0000256" key="2">
    <source>
        <dbReference type="SAM" id="Phobius"/>
    </source>
</evidence>
<organism evidence="4 5">
    <name type="scientific">Candidatus Nomurabacteria bacterium RIFCSPLOWO2_01_FULL_36_10b</name>
    <dbReference type="NCBI Taxonomy" id="1801766"/>
    <lineage>
        <taxon>Bacteria</taxon>
        <taxon>Candidatus Nomuraibacteriota</taxon>
    </lineage>
</organism>
<sequence length="468" mass="52437">MNMIDIGSTRNYFLVHVFCILSILAFASILISVSILFIPQHVIHAETIEQQKARLERELSKIEEEIRQQELYLSQQKQQTGSIQRDIDIIRAQIKQKKLEIEKKNKLISKLGQEISQKNATINNLLSELEREQASLARILRNAHTLEEYTFTEFLASSKTVSAMYEDLDNYQHLQDLLHDSYLKITGLKEKTTEEKKTLEEKKNSESNVKYTLEQDKKTVEQKEGEKNQLLTVSKTKEKTYEQILSERKIAAAKIRAALFELRGQAGISFGDAYQFAKAAGSKTGVRPAYILAILTQESSLGKNVGTCNRPGDALTWKEIMPGPTSGSWRDDQTVYLDIMNRLGIKPDGQPLSCPIMIGGRQSGWGGAMGPSQFIPTTWKRYESRIAGALGVTIPNPWNPSHAIMATALYVGDLGAGAKTYTSEREAACKYYSGRGCSDPSVRNAFYGDSVMRHATNIQAQIDVLESV</sequence>
<dbReference type="EMBL" id="MFUQ01000013">
    <property type="protein sequence ID" value="OGI83724.1"/>
    <property type="molecule type" value="Genomic_DNA"/>
</dbReference>
<keyword evidence="1" id="KW-0175">Coiled coil</keyword>
<comment type="caution">
    <text evidence="4">The sequence shown here is derived from an EMBL/GenBank/DDBJ whole genome shotgun (WGS) entry which is preliminary data.</text>
</comment>
<proteinExistence type="predicted"/>
<evidence type="ECO:0000313" key="5">
    <source>
        <dbReference type="Proteomes" id="UP000179448"/>
    </source>
</evidence>
<reference evidence="4 5" key="1">
    <citation type="journal article" date="2016" name="Nat. Commun.">
        <title>Thousands of microbial genomes shed light on interconnected biogeochemical processes in an aquifer system.</title>
        <authorList>
            <person name="Anantharaman K."/>
            <person name="Brown C.T."/>
            <person name="Hug L.A."/>
            <person name="Sharon I."/>
            <person name="Castelle C.J."/>
            <person name="Probst A.J."/>
            <person name="Thomas B.C."/>
            <person name="Singh A."/>
            <person name="Wilkins M.J."/>
            <person name="Karaoz U."/>
            <person name="Brodie E.L."/>
            <person name="Williams K.H."/>
            <person name="Hubbard S.S."/>
            <person name="Banfield J.F."/>
        </authorList>
    </citation>
    <scope>NUCLEOTIDE SEQUENCE [LARGE SCALE GENOMIC DNA]</scope>
</reference>
<keyword evidence="2" id="KW-1133">Transmembrane helix</keyword>
<dbReference type="SUPFAM" id="SSF53955">
    <property type="entry name" value="Lysozyme-like"/>
    <property type="match status" value="1"/>
</dbReference>
<evidence type="ECO:0000259" key="3">
    <source>
        <dbReference type="Pfam" id="PF13406"/>
    </source>
</evidence>
<dbReference type="InterPro" id="IPR023346">
    <property type="entry name" value="Lysozyme-like_dom_sf"/>
</dbReference>
<dbReference type="Pfam" id="PF13406">
    <property type="entry name" value="SLT_2"/>
    <property type="match status" value="1"/>
</dbReference>
<dbReference type="Proteomes" id="UP000179448">
    <property type="component" value="Unassembled WGS sequence"/>
</dbReference>
<accession>A0A1F6WPH3</accession>
<feature type="transmembrane region" description="Helical" evidence="2">
    <location>
        <begin position="12"/>
        <end position="38"/>
    </location>
</feature>
<evidence type="ECO:0000256" key="1">
    <source>
        <dbReference type="SAM" id="Coils"/>
    </source>
</evidence>
<dbReference type="Gene3D" id="6.10.250.3150">
    <property type="match status" value="1"/>
</dbReference>
<gene>
    <name evidence="4" type="ORF">A2997_02050</name>
</gene>